<name>A0AAW1UUJ0_9CUCU</name>
<dbReference type="AlphaFoldDB" id="A0AAW1UUJ0"/>
<protein>
    <submittedName>
        <fullName evidence="3">Uncharacterized protein</fullName>
    </submittedName>
</protein>
<dbReference type="SUPFAM" id="SSF54913">
    <property type="entry name" value="GlnB-like"/>
    <property type="match status" value="1"/>
</dbReference>
<evidence type="ECO:0000256" key="2">
    <source>
        <dbReference type="SAM" id="SignalP"/>
    </source>
</evidence>
<proteinExistence type="inferred from homology"/>
<evidence type="ECO:0000313" key="3">
    <source>
        <dbReference type="EMBL" id="KAK9886508.1"/>
    </source>
</evidence>
<dbReference type="Pfam" id="PF03091">
    <property type="entry name" value="CutA1"/>
    <property type="match status" value="1"/>
</dbReference>
<sequence>MIVNSSVLISAILLSFSRRLGVLAMGDISFTSTNNTISSKYSGIHSIAYVTTPTEDVAKKLAHGLISEKLAACINIVPKITSIYLWEGKVNEDNEAMMIIKTKTSKVDDLTHYIKKNHPYSVCEVISTKIDNGNEAYLKWVDESVP</sequence>
<dbReference type="Proteomes" id="UP001431783">
    <property type="component" value="Unassembled WGS sequence"/>
</dbReference>
<feature type="signal peptide" evidence="2">
    <location>
        <begin position="1"/>
        <end position="24"/>
    </location>
</feature>
<dbReference type="InterPro" id="IPR011322">
    <property type="entry name" value="N-reg_PII-like_a/b"/>
</dbReference>
<dbReference type="PANTHER" id="PTHR23419:SF8">
    <property type="entry name" value="FI09726P"/>
    <property type="match status" value="1"/>
</dbReference>
<gene>
    <name evidence="3" type="ORF">WA026_016789</name>
</gene>
<reference evidence="3 4" key="1">
    <citation type="submission" date="2023-03" db="EMBL/GenBank/DDBJ databases">
        <title>Genome insight into feeding habits of ladybird beetles.</title>
        <authorList>
            <person name="Li H.-S."/>
            <person name="Huang Y.-H."/>
            <person name="Pang H."/>
        </authorList>
    </citation>
    <scope>NUCLEOTIDE SEQUENCE [LARGE SCALE GENOMIC DNA]</scope>
    <source>
        <strain evidence="3">SYSU_2023b</strain>
        <tissue evidence="3">Whole body</tissue>
    </source>
</reference>
<feature type="chain" id="PRO_5043665594" evidence="2">
    <location>
        <begin position="25"/>
        <end position="146"/>
    </location>
</feature>
<organism evidence="3 4">
    <name type="scientific">Henosepilachna vigintioctopunctata</name>
    <dbReference type="NCBI Taxonomy" id="420089"/>
    <lineage>
        <taxon>Eukaryota</taxon>
        <taxon>Metazoa</taxon>
        <taxon>Ecdysozoa</taxon>
        <taxon>Arthropoda</taxon>
        <taxon>Hexapoda</taxon>
        <taxon>Insecta</taxon>
        <taxon>Pterygota</taxon>
        <taxon>Neoptera</taxon>
        <taxon>Endopterygota</taxon>
        <taxon>Coleoptera</taxon>
        <taxon>Polyphaga</taxon>
        <taxon>Cucujiformia</taxon>
        <taxon>Coccinelloidea</taxon>
        <taxon>Coccinellidae</taxon>
        <taxon>Epilachninae</taxon>
        <taxon>Epilachnini</taxon>
        <taxon>Henosepilachna</taxon>
    </lineage>
</organism>
<comment type="similarity">
    <text evidence="1">Belongs to the CutA family.</text>
</comment>
<keyword evidence="2" id="KW-0732">Signal</keyword>
<dbReference type="PANTHER" id="PTHR23419">
    <property type="entry name" value="DIVALENT CATION TOLERANCE CUTA-RELATED"/>
    <property type="match status" value="1"/>
</dbReference>
<dbReference type="InterPro" id="IPR015867">
    <property type="entry name" value="N-reg_PII/ATP_PRibTrfase_C"/>
</dbReference>
<evidence type="ECO:0000313" key="4">
    <source>
        <dbReference type="Proteomes" id="UP001431783"/>
    </source>
</evidence>
<keyword evidence="4" id="KW-1185">Reference proteome</keyword>
<dbReference type="EMBL" id="JARQZJ010000100">
    <property type="protein sequence ID" value="KAK9886508.1"/>
    <property type="molecule type" value="Genomic_DNA"/>
</dbReference>
<dbReference type="GO" id="GO:0005507">
    <property type="term" value="F:copper ion binding"/>
    <property type="evidence" value="ECO:0007669"/>
    <property type="project" value="TreeGrafter"/>
</dbReference>
<evidence type="ECO:0000256" key="1">
    <source>
        <dbReference type="ARBA" id="ARBA00010169"/>
    </source>
</evidence>
<accession>A0AAW1UUJ0</accession>
<dbReference type="Gene3D" id="3.30.70.120">
    <property type="match status" value="1"/>
</dbReference>
<comment type="caution">
    <text evidence="3">The sequence shown here is derived from an EMBL/GenBank/DDBJ whole genome shotgun (WGS) entry which is preliminary data.</text>
</comment>
<dbReference type="InterPro" id="IPR004323">
    <property type="entry name" value="Ion_tolerance_CutA"/>
</dbReference>
<dbReference type="GO" id="GO:0010038">
    <property type="term" value="P:response to metal ion"/>
    <property type="evidence" value="ECO:0007669"/>
    <property type="project" value="InterPro"/>
</dbReference>